<dbReference type="PROSITE" id="PS51352">
    <property type="entry name" value="THIOREDOXIN_2"/>
    <property type="match status" value="1"/>
</dbReference>
<evidence type="ECO:0000259" key="11">
    <source>
        <dbReference type="PROSITE" id="PS51352"/>
    </source>
</evidence>
<protein>
    <recommendedName>
        <fullName evidence="11">Thioredoxin domain-containing protein</fullName>
    </recommendedName>
</protein>
<keyword evidence="10" id="KW-1015">Disulfide bond</keyword>
<feature type="binding site" evidence="9">
    <location>
        <position position="242"/>
    </location>
    <ligand>
        <name>Cu cation</name>
        <dbReference type="ChEBI" id="CHEBI:23378"/>
    </ligand>
</feature>
<dbReference type="InterPro" id="IPR003782">
    <property type="entry name" value="SCO1/SenC"/>
</dbReference>
<name>A0AAV6U4Z0_9ARAC</name>
<evidence type="ECO:0000256" key="7">
    <source>
        <dbReference type="ARBA" id="ARBA00023136"/>
    </source>
</evidence>
<evidence type="ECO:0000313" key="13">
    <source>
        <dbReference type="Proteomes" id="UP000827092"/>
    </source>
</evidence>
<evidence type="ECO:0000256" key="2">
    <source>
        <dbReference type="ARBA" id="ARBA00010996"/>
    </source>
</evidence>
<dbReference type="EMBL" id="JAFNEN010000616">
    <property type="protein sequence ID" value="KAG8179592.1"/>
    <property type="molecule type" value="Genomic_DNA"/>
</dbReference>
<feature type="binding site" evidence="9">
    <location>
        <position position="155"/>
    </location>
    <ligand>
        <name>Cu cation</name>
        <dbReference type="ChEBI" id="CHEBI:23378"/>
    </ligand>
</feature>
<evidence type="ECO:0000313" key="12">
    <source>
        <dbReference type="EMBL" id="KAG8179592.1"/>
    </source>
</evidence>
<dbReference type="PANTHER" id="PTHR12151">
    <property type="entry name" value="ELECTRON TRANSPORT PROTIN SCO1/SENC FAMILY MEMBER"/>
    <property type="match status" value="1"/>
</dbReference>
<proteinExistence type="inferred from homology"/>
<keyword evidence="13" id="KW-1185">Reference proteome</keyword>
<dbReference type="PANTHER" id="PTHR12151:SF5">
    <property type="entry name" value="AT19154P"/>
    <property type="match status" value="1"/>
</dbReference>
<dbReference type="Proteomes" id="UP000827092">
    <property type="component" value="Unassembled WGS sequence"/>
</dbReference>
<comment type="subcellular location">
    <subcellularLocation>
        <location evidence="1 8">Mitochondrion inner membrane</location>
    </subcellularLocation>
</comment>
<comment type="subunit">
    <text evidence="8">Homodimer.</text>
</comment>
<dbReference type="GO" id="GO:0016531">
    <property type="term" value="F:copper chaperone activity"/>
    <property type="evidence" value="ECO:0007669"/>
    <property type="project" value="InterPro"/>
</dbReference>
<feature type="binding site" evidence="9">
    <location>
        <position position="151"/>
    </location>
    <ligand>
        <name>Cu cation</name>
        <dbReference type="ChEBI" id="CHEBI:23378"/>
    </ligand>
</feature>
<feature type="domain" description="Thioredoxin" evidence="11">
    <location>
        <begin position="111"/>
        <end position="277"/>
    </location>
</feature>
<evidence type="ECO:0000256" key="6">
    <source>
        <dbReference type="ARBA" id="ARBA00023128"/>
    </source>
</evidence>
<dbReference type="GO" id="GO:0033617">
    <property type="term" value="P:mitochondrial respiratory chain complex IV assembly"/>
    <property type="evidence" value="ECO:0007669"/>
    <property type="project" value="TreeGrafter"/>
</dbReference>
<dbReference type="AlphaFoldDB" id="A0AAV6U4Z0"/>
<dbReference type="InterPro" id="IPR013766">
    <property type="entry name" value="Thioredoxin_domain"/>
</dbReference>
<comment type="function">
    <text evidence="8">Copper metallochaperone essential for the synthesis and maturation of cytochrome c oxidase subunit II (MT-CO2/COX2) by facilitating the incorporation of copper into the Cu(A) site of MT-CO2/COX2.</text>
</comment>
<evidence type="ECO:0000256" key="4">
    <source>
        <dbReference type="ARBA" id="ARBA00022792"/>
    </source>
</evidence>
<keyword evidence="7" id="KW-0472">Membrane</keyword>
<evidence type="ECO:0000256" key="1">
    <source>
        <dbReference type="ARBA" id="ARBA00004273"/>
    </source>
</evidence>
<keyword evidence="3 8" id="KW-0479">Metal-binding</keyword>
<evidence type="ECO:0000256" key="9">
    <source>
        <dbReference type="PIRSR" id="PIRSR037736-1"/>
    </source>
</evidence>
<evidence type="ECO:0000256" key="8">
    <source>
        <dbReference type="PIRNR" id="PIRNR037736"/>
    </source>
</evidence>
<comment type="similarity">
    <text evidence="2 8">Belongs to the SCO1/2 family.</text>
</comment>
<dbReference type="InterPro" id="IPR036249">
    <property type="entry name" value="Thioredoxin-like_sf"/>
</dbReference>
<dbReference type="GO" id="GO:0005507">
    <property type="term" value="F:copper ion binding"/>
    <property type="evidence" value="ECO:0007669"/>
    <property type="project" value="InterPro"/>
</dbReference>
<keyword evidence="8" id="KW-0143">Chaperone</keyword>
<keyword evidence="5 8" id="KW-0186">Copper</keyword>
<dbReference type="GO" id="GO:0006878">
    <property type="term" value="P:intracellular copper ion homeostasis"/>
    <property type="evidence" value="ECO:0007669"/>
    <property type="project" value="UniProtKB-UniRule"/>
</dbReference>
<sequence length="288" mass="32537">MLSVNTAKFSYQLSSRIPSVLRTSNYLFSAKGSHSSPRNYRVNLSLHSRQFHKTPASLAEVLPKKKEFGKGKGPISWKTLAITLGVGGICVGVMQYAKHEKQMERDKQRKRELGKAAIGGKFDLIDHTGQPKTSEDFHGNWLLIYFGFTHCPDVCPEEIEKMIEVVDNLDKVKDLPKILPLFISVDPERDTTEAVAKYIKEFSPKIIGLTGSKEKVNDATRAYRVYYSAGPKDVDNDYIVDHTIITYLVDPDGEFVDYYGQTKTAEQIASAISMQMMKFQKSKKKSWV</sequence>
<dbReference type="GO" id="GO:0005743">
    <property type="term" value="C:mitochondrial inner membrane"/>
    <property type="evidence" value="ECO:0007669"/>
    <property type="project" value="UniProtKB-SubCell"/>
</dbReference>
<dbReference type="SUPFAM" id="SSF52833">
    <property type="entry name" value="Thioredoxin-like"/>
    <property type="match status" value="1"/>
</dbReference>
<evidence type="ECO:0000256" key="3">
    <source>
        <dbReference type="ARBA" id="ARBA00022723"/>
    </source>
</evidence>
<feature type="disulfide bond" description="Redox-active" evidence="10">
    <location>
        <begin position="151"/>
        <end position="155"/>
    </location>
</feature>
<organism evidence="12 13">
    <name type="scientific">Oedothorax gibbosus</name>
    <dbReference type="NCBI Taxonomy" id="931172"/>
    <lineage>
        <taxon>Eukaryota</taxon>
        <taxon>Metazoa</taxon>
        <taxon>Ecdysozoa</taxon>
        <taxon>Arthropoda</taxon>
        <taxon>Chelicerata</taxon>
        <taxon>Arachnida</taxon>
        <taxon>Araneae</taxon>
        <taxon>Araneomorphae</taxon>
        <taxon>Entelegynae</taxon>
        <taxon>Araneoidea</taxon>
        <taxon>Linyphiidae</taxon>
        <taxon>Erigoninae</taxon>
        <taxon>Oedothorax</taxon>
    </lineage>
</organism>
<keyword evidence="4 8" id="KW-0999">Mitochondrion inner membrane</keyword>
<dbReference type="CDD" id="cd02968">
    <property type="entry name" value="SCO"/>
    <property type="match status" value="1"/>
</dbReference>
<gene>
    <name evidence="12" type="ORF">JTE90_001834</name>
</gene>
<reference evidence="12 13" key="1">
    <citation type="journal article" date="2022" name="Nat. Ecol. Evol.">
        <title>A masculinizing supergene underlies an exaggerated male reproductive morph in a spider.</title>
        <authorList>
            <person name="Hendrickx F."/>
            <person name="De Corte Z."/>
            <person name="Sonet G."/>
            <person name="Van Belleghem S.M."/>
            <person name="Kostlbacher S."/>
            <person name="Vangestel C."/>
        </authorList>
    </citation>
    <scope>NUCLEOTIDE SEQUENCE [LARGE SCALE GENOMIC DNA]</scope>
    <source>
        <strain evidence="12">W744_W776</strain>
    </source>
</reference>
<dbReference type="InterPro" id="IPR017276">
    <property type="entry name" value="Synth_of_cyt-c-oxidase_Sco1/2"/>
</dbReference>
<dbReference type="Gene3D" id="3.40.30.10">
    <property type="entry name" value="Glutaredoxin"/>
    <property type="match status" value="1"/>
</dbReference>
<keyword evidence="6 8" id="KW-0496">Mitochondrion</keyword>
<accession>A0AAV6U4Z0</accession>
<dbReference type="Pfam" id="PF02630">
    <property type="entry name" value="SCO1-SenC"/>
    <property type="match status" value="1"/>
</dbReference>
<dbReference type="FunFam" id="3.40.30.10:FF:000013">
    <property type="entry name" value="Blast:Protein SCO1 homolog, mitochondrial"/>
    <property type="match status" value="1"/>
</dbReference>
<comment type="caution">
    <text evidence="12">The sequence shown here is derived from an EMBL/GenBank/DDBJ whole genome shotgun (WGS) entry which is preliminary data.</text>
</comment>
<dbReference type="PIRSF" id="PIRSF037736">
    <property type="entry name" value="SCO1"/>
    <property type="match status" value="1"/>
</dbReference>
<evidence type="ECO:0000256" key="5">
    <source>
        <dbReference type="ARBA" id="ARBA00023008"/>
    </source>
</evidence>
<evidence type="ECO:0000256" key="10">
    <source>
        <dbReference type="PIRSR" id="PIRSR603782-2"/>
    </source>
</evidence>